<dbReference type="EMBL" id="CM020619">
    <property type="protein sequence ID" value="KAK1863705.1"/>
    <property type="molecule type" value="Genomic_DNA"/>
</dbReference>
<evidence type="ECO:0000313" key="1">
    <source>
        <dbReference type="EMBL" id="KAK1863705.1"/>
    </source>
</evidence>
<name>A0ACC3C128_PYRYE</name>
<sequence length="300" mass="30169">MVADAPPFGAVWEDVNAFVGAALAARGDDAVALWVAHNARFDCRMLGGELGRLAAAMAKKSGKTTAPASKAASTVASSDRRPATRAGASPASVMTTATTGDEGGDTPAKAVAPAAASPAVLPPSWRFACSMQAFKVAYPALPSYRQEAVAAHVGVVNEAAHRALGDVAALDAILRHAAGRLPGGIEGFWGDKLGASLCTGVTGAAAAVVPAGAVTDTSKPRALHSAMPAVDLAPLRPGETLFMTSSAVYHSRRSCPMLSHAAVWRATVGPPPPGRRLCFKCKRDDQGVAAGAGGGGVATA</sequence>
<reference evidence="1" key="1">
    <citation type="submission" date="2019-11" db="EMBL/GenBank/DDBJ databases">
        <title>Nori genome reveals adaptations in red seaweeds to the harsh intertidal environment.</title>
        <authorList>
            <person name="Wang D."/>
            <person name="Mao Y."/>
        </authorList>
    </citation>
    <scope>NUCLEOTIDE SEQUENCE</scope>
    <source>
        <tissue evidence="1">Gametophyte</tissue>
    </source>
</reference>
<gene>
    <name evidence="1" type="ORF">I4F81_006259</name>
</gene>
<protein>
    <submittedName>
        <fullName evidence="1">Uncharacterized protein</fullName>
    </submittedName>
</protein>
<proteinExistence type="predicted"/>
<accession>A0ACC3C128</accession>
<organism evidence="1 2">
    <name type="scientific">Pyropia yezoensis</name>
    <name type="common">Susabi-nori</name>
    <name type="synonym">Porphyra yezoensis</name>
    <dbReference type="NCBI Taxonomy" id="2788"/>
    <lineage>
        <taxon>Eukaryota</taxon>
        <taxon>Rhodophyta</taxon>
        <taxon>Bangiophyceae</taxon>
        <taxon>Bangiales</taxon>
        <taxon>Bangiaceae</taxon>
        <taxon>Pyropia</taxon>
    </lineage>
</organism>
<keyword evidence="2" id="KW-1185">Reference proteome</keyword>
<comment type="caution">
    <text evidence="1">The sequence shown here is derived from an EMBL/GenBank/DDBJ whole genome shotgun (WGS) entry which is preliminary data.</text>
</comment>
<dbReference type="Proteomes" id="UP000798662">
    <property type="component" value="Chromosome 2"/>
</dbReference>
<evidence type="ECO:0000313" key="2">
    <source>
        <dbReference type="Proteomes" id="UP000798662"/>
    </source>
</evidence>